<keyword evidence="4 7" id="KW-0812">Transmembrane</keyword>
<dbReference type="InterPro" id="IPR058533">
    <property type="entry name" value="Cation_efflux_TM"/>
</dbReference>
<comment type="similarity">
    <text evidence="2">Belongs to the cation diffusion facilitator (CDF) transporter (TC 2.A.4) family. SLC30A subfamily.</text>
</comment>
<organism evidence="10 11">
    <name type="scientific">Ditylenchus dipsaci</name>
    <dbReference type="NCBI Taxonomy" id="166011"/>
    <lineage>
        <taxon>Eukaryota</taxon>
        <taxon>Metazoa</taxon>
        <taxon>Ecdysozoa</taxon>
        <taxon>Nematoda</taxon>
        <taxon>Chromadorea</taxon>
        <taxon>Rhabditida</taxon>
        <taxon>Tylenchina</taxon>
        <taxon>Tylenchomorpha</taxon>
        <taxon>Sphaerularioidea</taxon>
        <taxon>Anguinidae</taxon>
        <taxon>Anguininae</taxon>
        <taxon>Ditylenchus</taxon>
    </lineage>
</organism>
<dbReference type="PANTHER" id="PTHR43840:SF17">
    <property type="entry name" value="CATION EFFLUX PROTEIN CYTOPLASMIC DOMAIN-CONTAINING PROTEIN"/>
    <property type="match status" value="1"/>
</dbReference>
<name>A0A915E541_9BILA</name>
<evidence type="ECO:0000256" key="6">
    <source>
        <dbReference type="ARBA" id="ARBA00023136"/>
    </source>
</evidence>
<dbReference type="Pfam" id="PF16916">
    <property type="entry name" value="ZT_dimer"/>
    <property type="match status" value="1"/>
</dbReference>
<dbReference type="GO" id="GO:0008324">
    <property type="term" value="F:monoatomic cation transmembrane transporter activity"/>
    <property type="evidence" value="ECO:0007669"/>
    <property type="project" value="InterPro"/>
</dbReference>
<feature type="transmembrane region" description="Helical" evidence="7">
    <location>
        <begin position="259"/>
        <end position="276"/>
    </location>
</feature>
<feature type="transmembrane region" description="Helical" evidence="7">
    <location>
        <begin position="119"/>
        <end position="140"/>
    </location>
</feature>
<evidence type="ECO:0000256" key="1">
    <source>
        <dbReference type="ARBA" id="ARBA00004141"/>
    </source>
</evidence>
<dbReference type="Gene3D" id="3.30.70.1350">
    <property type="entry name" value="Cation efflux protein, cytoplasmic domain"/>
    <property type="match status" value="1"/>
</dbReference>
<comment type="subcellular location">
    <subcellularLocation>
        <location evidence="1">Membrane</location>
        <topology evidence="1">Multi-pass membrane protein</topology>
    </subcellularLocation>
</comment>
<dbReference type="InterPro" id="IPR027469">
    <property type="entry name" value="Cation_efflux_TMD_sf"/>
</dbReference>
<dbReference type="Proteomes" id="UP000887574">
    <property type="component" value="Unplaced"/>
</dbReference>
<evidence type="ECO:0000259" key="9">
    <source>
        <dbReference type="Pfam" id="PF16916"/>
    </source>
</evidence>
<dbReference type="Pfam" id="PF01545">
    <property type="entry name" value="Cation_efflux"/>
    <property type="match status" value="1"/>
</dbReference>
<feature type="transmembrane region" description="Helical" evidence="7">
    <location>
        <begin position="160"/>
        <end position="182"/>
    </location>
</feature>
<evidence type="ECO:0000259" key="8">
    <source>
        <dbReference type="Pfam" id="PF01545"/>
    </source>
</evidence>
<feature type="domain" description="Cation efflux protein cytoplasmic" evidence="9">
    <location>
        <begin position="289"/>
        <end position="363"/>
    </location>
</feature>
<dbReference type="InterPro" id="IPR050291">
    <property type="entry name" value="CDF_Transporter"/>
</dbReference>
<evidence type="ECO:0000256" key="2">
    <source>
        <dbReference type="ARBA" id="ARBA00008873"/>
    </source>
</evidence>
<dbReference type="InterPro" id="IPR027470">
    <property type="entry name" value="Cation_efflux_CTD"/>
</dbReference>
<protein>
    <submittedName>
        <fullName evidence="11">Cation efflux protein cytoplasmic domain-containing protein</fullName>
    </submittedName>
</protein>
<dbReference type="SUPFAM" id="SSF160240">
    <property type="entry name" value="Cation efflux protein cytoplasmic domain-like"/>
    <property type="match status" value="1"/>
</dbReference>
<evidence type="ECO:0000256" key="7">
    <source>
        <dbReference type="SAM" id="Phobius"/>
    </source>
</evidence>
<dbReference type="NCBIfam" id="TIGR01297">
    <property type="entry name" value="CDF"/>
    <property type="match status" value="1"/>
</dbReference>
<sequence>MTAISSDQEDLEQGECSMCEKQPLILHQPIPISANSSRIKRKKAIKRFYSEQDELLQLYHQDDAAINGGDREQHVKNCDAESNRKMRIDRRLASLIFVMNVCLLAGNLTAAILSGSYSVISAFIDSAMDIFSSLVVYASIWAINNTNMFNYPRGRQRLEVVAVIICSVIMGVANVMVIVTSVQAIIANTVNPDANLITISILLGGIFTKSIAMFFCYRHGTSNAQVLALDQRNDIITCIVALGGAYVGDHFWLYADPAGAILVCTFIAVSWFSNAFENIPLIVGRAGEKEHVSRILRLAIEHDERVKFIDHLMVYHIGEKALVELHVVLDEHLPLKVTHDLTEALEQKIKALDFVERVFVHVDYRCDGDFDGV</sequence>
<dbReference type="WBParaSite" id="jg25890">
    <property type="protein sequence ID" value="jg25890"/>
    <property type="gene ID" value="jg25890"/>
</dbReference>
<proteinExistence type="inferred from homology"/>
<accession>A0A915E541</accession>
<evidence type="ECO:0000256" key="3">
    <source>
        <dbReference type="ARBA" id="ARBA00022448"/>
    </source>
</evidence>
<dbReference type="SUPFAM" id="SSF161111">
    <property type="entry name" value="Cation efflux protein transmembrane domain-like"/>
    <property type="match status" value="1"/>
</dbReference>
<feature type="transmembrane region" description="Helical" evidence="7">
    <location>
        <begin position="194"/>
        <end position="215"/>
    </location>
</feature>
<evidence type="ECO:0000313" key="10">
    <source>
        <dbReference type="Proteomes" id="UP000887574"/>
    </source>
</evidence>
<keyword evidence="6 7" id="KW-0472">Membrane</keyword>
<dbReference type="InterPro" id="IPR002524">
    <property type="entry name" value="Cation_efflux"/>
</dbReference>
<evidence type="ECO:0000313" key="11">
    <source>
        <dbReference type="WBParaSite" id="jg25890"/>
    </source>
</evidence>
<dbReference type="FunFam" id="1.20.1510.10:FF:000005">
    <property type="entry name" value="Putative Cation diffusion facilitator 1"/>
    <property type="match status" value="1"/>
</dbReference>
<keyword evidence="10" id="KW-1185">Reference proteome</keyword>
<feature type="transmembrane region" description="Helical" evidence="7">
    <location>
        <begin position="92"/>
        <end position="113"/>
    </location>
</feature>
<feature type="domain" description="Cation efflux protein transmembrane" evidence="8">
    <location>
        <begin position="95"/>
        <end position="282"/>
    </location>
</feature>
<dbReference type="Gene3D" id="1.20.1510.10">
    <property type="entry name" value="Cation efflux protein transmembrane domain"/>
    <property type="match status" value="1"/>
</dbReference>
<dbReference type="AlphaFoldDB" id="A0A915E541"/>
<dbReference type="GO" id="GO:0016020">
    <property type="term" value="C:membrane"/>
    <property type="evidence" value="ECO:0007669"/>
    <property type="project" value="UniProtKB-SubCell"/>
</dbReference>
<keyword evidence="5 7" id="KW-1133">Transmembrane helix</keyword>
<reference evidence="11" key="1">
    <citation type="submission" date="2022-11" db="UniProtKB">
        <authorList>
            <consortium name="WormBaseParasite"/>
        </authorList>
    </citation>
    <scope>IDENTIFICATION</scope>
</reference>
<dbReference type="InterPro" id="IPR036837">
    <property type="entry name" value="Cation_efflux_CTD_sf"/>
</dbReference>
<evidence type="ECO:0000256" key="5">
    <source>
        <dbReference type="ARBA" id="ARBA00022989"/>
    </source>
</evidence>
<keyword evidence="3" id="KW-0813">Transport</keyword>
<evidence type="ECO:0000256" key="4">
    <source>
        <dbReference type="ARBA" id="ARBA00022692"/>
    </source>
</evidence>
<dbReference type="PANTHER" id="PTHR43840">
    <property type="entry name" value="MITOCHONDRIAL METAL TRANSPORTER 1-RELATED"/>
    <property type="match status" value="1"/>
</dbReference>